<dbReference type="EMBL" id="CP102480">
    <property type="protein sequence ID" value="UUX49559.1"/>
    <property type="molecule type" value="Genomic_DNA"/>
</dbReference>
<dbReference type="RefSeq" id="WP_257768303.1">
    <property type="nucleotide sequence ID" value="NZ_CP102480.1"/>
</dbReference>
<name>A0A9J7AQQ0_9PROT</name>
<dbReference type="InterPro" id="IPR000073">
    <property type="entry name" value="AB_hydrolase_1"/>
</dbReference>
<feature type="domain" description="AB hydrolase-1" evidence="1">
    <location>
        <begin position="4"/>
        <end position="228"/>
    </location>
</feature>
<accession>A0A9J7AQQ0</accession>
<dbReference type="PANTHER" id="PTHR37017:SF11">
    <property type="entry name" value="ESTERASE_LIPASE_THIOESTERASE DOMAIN-CONTAINING PROTEIN"/>
    <property type="match status" value="1"/>
</dbReference>
<dbReference type="Proteomes" id="UP001060336">
    <property type="component" value="Chromosome"/>
</dbReference>
<evidence type="ECO:0000259" key="1">
    <source>
        <dbReference type="Pfam" id="PF12697"/>
    </source>
</evidence>
<dbReference type="InterPro" id="IPR029058">
    <property type="entry name" value="AB_hydrolase_fold"/>
</dbReference>
<dbReference type="AlphaFoldDB" id="A0A9J7AQQ0"/>
<proteinExistence type="predicted"/>
<evidence type="ECO:0000313" key="3">
    <source>
        <dbReference type="Proteomes" id="UP001060336"/>
    </source>
</evidence>
<sequence length="236" mass="26001">MATFVLVHGAWHGGWCWRRVADRLRAAGHDVFTPTLTGLADRSHLLTPNVTLQTHVLDIANLLEWEDLNDVVLCGHSYGGMVITGAADRQSERIKSLVYVDAFVPGDGECAMDSRPPERVKLAYEQVRTVGEGWWMPPTPAASFRVNEADQAWVDSKCTNFPIACFTQRLYLTGAADRVASRYYVRAAGYKAPQFDACVERLAGVPGWTVSEMPCGHDIMVDMPEELTALLAEAGC</sequence>
<keyword evidence="2" id="KW-0378">Hydrolase</keyword>
<organism evidence="2 3">
    <name type="scientific">Nisaea acidiphila</name>
    <dbReference type="NCBI Taxonomy" id="1862145"/>
    <lineage>
        <taxon>Bacteria</taxon>
        <taxon>Pseudomonadati</taxon>
        <taxon>Pseudomonadota</taxon>
        <taxon>Alphaproteobacteria</taxon>
        <taxon>Rhodospirillales</taxon>
        <taxon>Thalassobaculaceae</taxon>
        <taxon>Nisaea</taxon>
    </lineage>
</organism>
<dbReference type="Pfam" id="PF12697">
    <property type="entry name" value="Abhydrolase_6"/>
    <property type="match status" value="1"/>
</dbReference>
<gene>
    <name evidence="2" type="ORF">NUH88_19435</name>
</gene>
<dbReference type="PANTHER" id="PTHR37017">
    <property type="entry name" value="AB HYDROLASE-1 DOMAIN-CONTAINING PROTEIN-RELATED"/>
    <property type="match status" value="1"/>
</dbReference>
<dbReference type="SUPFAM" id="SSF53474">
    <property type="entry name" value="alpha/beta-Hydrolases"/>
    <property type="match status" value="1"/>
</dbReference>
<dbReference type="KEGG" id="naci:NUH88_19435"/>
<dbReference type="InterPro" id="IPR052897">
    <property type="entry name" value="Sec-Metab_Biosynth_Hydrolase"/>
</dbReference>
<reference evidence="2" key="1">
    <citation type="submission" date="2022-08" db="EMBL/GenBank/DDBJ databases">
        <title>Nisaea acidiphila sp. nov., isolated from a marine algal debris and emended description of the genus Nisaea Urios et al. 2008.</title>
        <authorList>
            <person name="Kwon K."/>
        </authorList>
    </citation>
    <scope>NUCLEOTIDE SEQUENCE</scope>
    <source>
        <strain evidence="2">MEBiC11861</strain>
    </source>
</reference>
<protein>
    <submittedName>
        <fullName evidence="2">Alpha/beta fold hydrolase</fullName>
    </submittedName>
</protein>
<dbReference type="GO" id="GO:0016787">
    <property type="term" value="F:hydrolase activity"/>
    <property type="evidence" value="ECO:0007669"/>
    <property type="project" value="UniProtKB-KW"/>
</dbReference>
<evidence type="ECO:0000313" key="2">
    <source>
        <dbReference type="EMBL" id="UUX49559.1"/>
    </source>
</evidence>
<keyword evidence="3" id="KW-1185">Reference proteome</keyword>
<dbReference type="Gene3D" id="3.40.50.1820">
    <property type="entry name" value="alpha/beta hydrolase"/>
    <property type="match status" value="1"/>
</dbReference>